<protein>
    <submittedName>
        <fullName evidence="1">Uncharacterized protein</fullName>
    </submittedName>
</protein>
<gene>
    <name evidence="1" type="ORF">CTEN210_00932</name>
</gene>
<sequence length="110" mass="13063">MSERSLLEGAILEYKSTSDIFRIVEKLLKYGGQQLVMVEKRWRNCNKGKINIFHFLSEQKESLDRYDFDIDEIVDMMNMVIDLGGYDLVMKRNENGQSILQTFAYFEYEE</sequence>
<dbReference type="EMBL" id="BLLK01000019">
    <property type="protein sequence ID" value="GFH44458.1"/>
    <property type="molecule type" value="Genomic_DNA"/>
</dbReference>
<reference evidence="1 2" key="1">
    <citation type="journal article" date="2021" name="Sci. Rep.">
        <title>The genome of the diatom Chaetoceros tenuissimus carries an ancient integrated fragment of an extant virus.</title>
        <authorList>
            <person name="Hongo Y."/>
            <person name="Kimura K."/>
            <person name="Takaki Y."/>
            <person name="Yoshida Y."/>
            <person name="Baba S."/>
            <person name="Kobayashi G."/>
            <person name="Nagasaki K."/>
            <person name="Hano T."/>
            <person name="Tomaru Y."/>
        </authorList>
    </citation>
    <scope>NUCLEOTIDE SEQUENCE [LARGE SCALE GENOMIC DNA]</scope>
    <source>
        <strain evidence="1 2">NIES-3715</strain>
    </source>
</reference>
<keyword evidence="2" id="KW-1185">Reference proteome</keyword>
<proteinExistence type="predicted"/>
<accession>A0AAD3CF32</accession>
<evidence type="ECO:0000313" key="1">
    <source>
        <dbReference type="EMBL" id="GFH44458.1"/>
    </source>
</evidence>
<comment type="caution">
    <text evidence="1">The sequence shown here is derived from an EMBL/GenBank/DDBJ whole genome shotgun (WGS) entry which is preliminary data.</text>
</comment>
<dbReference type="Proteomes" id="UP001054902">
    <property type="component" value="Unassembled WGS sequence"/>
</dbReference>
<evidence type="ECO:0000313" key="2">
    <source>
        <dbReference type="Proteomes" id="UP001054902"/>
    </source>
</evidence>
<organism evidence="1 2">
    <name type="scientific">Chaetoceros tenuissimus</name>
    <dbReference type="NCBI Taxonomy" id="426638"/>
    <lineage>
        <taxon>Eukaryota</taxon>
        <taxon>Sar</taxon>
        <taxon>Stramenopiles</taxon>
        <taxon>Ochrophyta</taxon>
        <taxon>Bacillariophyta</taxon>
        <taxon>Coscinodiscophyceae</taxon>
        <taxon>Chaetocerotophycidae</taxon>
        <taxon>Chaetocerotales</taxon>
        <taxon>Chaetocerotaceae</taxon>
        <taxon>Chaetoceros</taxon>
    </lineage>
</organism>
<dbReference type="AlphaFoldDB" id="A0AAD3CF32"/>
<name>A0AAD3CF32_9STRA</name>